<dbReference type="AlphaFoldDB" id="A0A8T0F1T5"/>
<protein>
    <submittedName>
        <fullName evidence="2">Uncharacterized protein</fullName>
    </submittedName>
</protein>
<dbReference type="Proteomes" id="UP000807504">
    <property type="component" value="Unassembled WGS sequence"/>
</dbReference>
<keyword evidence="3" id="KW-1185">Reference proteome</keyword>
<feature type="chain" id="PRO_5035761405" evidence="1">
    <location>
        <begin position="18"/>
        <end position="99"/>
    </location>
</feature>
<comment type="caution">
    <text evidence="2">The sequence shown here is derived from an EMBL/GenBank/DDBJ whole genome shotgun (WGS) entry which is preliminary data.</text>
</comment>
<gene>
    <name evidence="2" type="ORF">HNY73_013112</name>
</gene>
<keyword evidence="1" id="KW-0732">Signal</keyword>
<sequence length="99" mass="11093">MKSIILLLFIGISIVTAMHCPENFCLNSSCQKRTCGPDEKLYRNGNCDCCGKCIQLKKEGSPCKVHEVLNFRMAPADMKFMNSDCDEGLSCKFNKCTKD</sequence>
<evidence type="ECO:0000256" key="1">
    <source>
        <dbReference type="SAM" id="SignalP"/>
    </source>
</evidence>
<evidence type="ECO:0000313" key="3">
    <source>
        <dbReference type="Proteomes" id="UP000807504"/>
    </source>
</evidence>
<dbReference type="EMBL" id="JABXBU010001863">
    <property type="protein sequence ID" value="KAF8782878.1"/>
    <property type="molecule type" value="Genomic_DNA"/>
</dbReference>
<organism evidence="2 3">
    <name type="scientific">Argiope bruennichi</name>
    <name type="common">Wasp spider</name>
    <name type="synonym">Aranea bruennichi</name>
    <dbReference type="NCBI Taxonomy" id="94029"/>
    <lineage>
        <taxon>Eukaryota</taxon>
        <taxon>Metazoa</taxon>
        <taxon>Ecdysozoa</taxon>
        <taxon>Arthropoda</taxon>
        <taxon>Chelicerata</taxon>
        <taxon>Arachnida</taxon>
        <taxon>Araneae</taxon>
        <taxon>Araneomorphae</taxon>
        <taxon>Entelegynae</taxon>
        <taxon>Araneoidea</taxon>
        <taxon>Araneidae</taxon>
        <taxon>Argiope</taxon>
    </lineage>
</organism>
<reference evidence="2" key="2">
    <citation type="submission" date="2020-06" db="EMBL/GenBank/DDBJ databases">
        <authorList>
            <person name="Sheffer M."/>
        </authorList>
    </citation>
    <scope>NUCLEOTIDE SEQUENCE</scope>
</reference>
<accession>A0A8T0F1T5</accession>
<reference evidence="2" key="1">
    <citation type="journal article" date="2020" name="bioRxiv">
        <title>Chromosome-level reference genome of the European wasp spider Argiope bruennichi: a resource for studies on range expansion and evolutionary adaptation.</title>
        <authorList>
            <person name="Sheffer M.M."/>
            <person name="Hoppe A."/>
            <person name="Krehenwinkel H."/>
            <person name="Uhl G."/>
            <person name="Kuss A.W."/>
            <person name="Jensen L."/>
            <person name="Jensen C."/>
            <person name="Gillespie R.G."/>
            <person name="Hoff K.J."/>
            <person name="Prost S."/>
        </authorList>
    </citation>
    <scope>NUCLEOTIDE SEQUENCE</scope>
</reference>
<name>A0A8T0F1T5_ARGBR</name>
<proteinExistence type="predicted"/>
<evidence type="ECO:0000313" key="2">
    <source>
        <dbReference type="EMBL" id="KAF8782878.1"/>
    </source>
</evidence>
<feature type="signal peptide" evidence="1">
    <location>
        <begin position="1"/>
        <end position="17"/>
    </location>
</feature>